<feature type="compositionally biased region" description="Acidic residues" evidence="1">
    <location>
        <begin position="125"/>
        <end position="140"/>
    </location>
</feature>
<feature type="transmembrane region" description="Helical" evidence="2">
    <location>
        <begin position="6"/>
        <end position="23"/>
    </location>
</feature>
<feature type="transmembrane region" description="Helical" evidence="2">
    <location>
        <begin position="362"/>
        <end position="380"/>
    </location>
</feature>
<dbReference type="RefSeq" id="WP_040354903.1">
    <property type="nucleotide sequence ID" value="NZ_BQKK01000002.1"/>
</dbReference>
<keyword evidence="2" id="KW-0472">Membrane</keyword>
<comment type="caution">
    <text evidence="3">The sequence shown here is derived from an EMBL/GenBank/DDBJ whole genome shotgun (WGS) entry which is preliminary data.</text>
</comment>
<sequence>MSPGLAIVLIIVVWLLVLAPVLLRGQRPMSRTGEAFDDTRVLFEGDSGELEPNRGPRLSAKTARIKARKKAQENADSTDNETDADSITTDATAANAPETETADQAEKQTVASAAARIKSEYDTVNAEEQDAESAETIDGEVVYEVEAADANTSDKDSSLDDDQVVDAEFVDVDEATDAPADKQQAAAHPVTTELSDEDLNALDEDDDILLEDEPRSKKSDDDDTAGVSASESQVFTAPAAYELADNAYELDETYVSPVDLMYPGAVDPALAEESEEVSTADADAADVSAADTSAADADAAETSTEVAEYDEEFEPAAIDADSDTELSDEELEFAQSRVGRGGWDPEADAANKATRYQRRQRTLLGLALVVVLTVALGIIFGGWLWWTAAIAGGLTIAYLVALRTQVRQEQQLRARRIAQLRRARLGVRSAQDEELAIPRSLRRPGAVIVEIDDNSPDWDHLPEMYEEADDAPERPAPRRQRRDDLAIRRVG</sequence>
<accession>A0AAV5G8L8</accession>
<name>A0AAV5G8L8_CORAM</name>
<evidence type="ECO:0008006" key="5">
    <source>
        <dbReference type="Google" id="ProtNLM"/>
    </source>
</evidence>
<organism evidence="3 4">
    <name type="scientific">Corynebacterium ammoniagenes</name>
    <name type="common">Brevibacterium ammoniagenes</name>
    <dbReference type="NCBI Taxonomy" id="1697"/>
    <lineage>
        <taxon>Bacteria</taxon>
        <taxon>Bacillati</taxon>
        <taxon>Actinomycetota</taxon>
        <taxon>Actinomycetes</taxon>
        <taxon>Mycobacteriales</taxon>
        <taxon>Corynebacteriaceae</taxon>
        <taxon>Corynebacterium</taxon>
    </lineage>
</organism>
<protein>
    <recommendedName>
        <fullName evidence="5">Transmembrane protein</fullName>
    </recommendedName>
</protein>
<feature type="compositionally biased region" description="Basic and acidic residues" evidence="1">
    <location>
        <begin position="471"/>
        <end position="491"/>
    </location>
</feature>
<dbReference type="InterPro" id="IPR053779">
    <property type="entry name" value="GlpR"/>
</dbReference>
<keyword evidence="2" id="KW-0812">Transmembrane</keyword>
<feature type="compositionally biased region" description="Low complexity" evidence="1">
    <location>
        <begin position="279"/>
        <end position="306"/>
    </location>
</feature>
<gene>
    <name evidence="3" type="ORF">CAT723_10890</name>
</gene>
<evidence type="ECO:0000256" key="2">
    <source>
        <dbReference type="SAM" id="Phobius"/>
    </source>
</evidence>
<feature type="transmembrane region" description="Helical" evidence="2">
    <location>
        <begin position="386"/>
        <end position="406"/>
    </location>
</feature>
<keyword evidence="2" id="KW-1133">Transmembrane helix</keyword>
<dbReference type="Proteomes" id="UP001054925">
    <property type="component" value="Unassembled WGS sequence"/>
</dbReference>
<feature type="compositionally biased region" description="Acidic residues" evidence="1">
    <location>
        <begin position="194"/>
        <end position="211"/>
    </location>
</feature>
<reference evidence="3" key="1">
    <citation type="submission" date="2021-12" db="EMBL/GenBank/DDBJ databases">
        <title>Draft genome sequence of Corynebacterium ammoniagenes strain T-723.</title>
        <authorList>
            <person name="Matsuzawa M."/>
            <person name="Hiratani M."/>
            <person name="Abe I."/>
            <person name="Tsuji Y."/>
            <person name="Nakamura J."/>
        </authorList>
    </citation>
    <scope>NUCLEOTIDE SEQUENCE</scope>
    <source>
        <strain evidence="3">T-723</strain>
    </source>
</reference>
<dbReference type="NCBIfam" id="NF045516">
    <property type="entry name" value="GlpR"/>
    <property type="match status" value="1"/>
</dbReference>
<evidence type="ECO:0000313" key="3">
    <source>
        <dbReference type="EMBL" id="GJN42610.1"/>
    </source>
</evidence>
<dbReference type="AlphaFoldDB" id="A0AAV5G8L8"/>
<feature type="region of interest" description="Disordered" evidence="1">
    <location>
        <begin position="121"/>
        <end position="140"/>
    </location>
</feature>
<proteinExistence type="predicted"/>
<feature type="region of interest" description="Disordered" evidence="1">
    <location>
        <begin position="453"/>
        <end position="491"/>
    </location>
</feature>
<feature type="region of interest" description="Disordered" evidence="1">
    <location>
        <begin position="270"/>
        <end position="315"/>
    </location>
</feature>
<feature type="region of interest" description="Disordered" evidence="1">
    <location>
        <begin position="149"/>
        <end position="237"/>
    </location>
</feature>
<feature type="compositionally biased region" description="Acidic residues" evidence="1">
    <location>
        <begin position="159"/>
        <end position="176"/>
    </location>
</feature>
<evidence type="ECO:0000313" key="4">
    <source>
        <dbReference type="Proteomes" id="UP001054925"/>
    </source>
</evidence>
<feature type="region of interest" description="Disordered" evidence="1">
    <location>
        <begin position="45"/>
        <end position="89"/>
    </location>
</feature>
<dbReference type="EMBL" id="BQKK01000002">
    <property type="protein sequence ID" value="GJN42610.1"/>
    <property type="molecule type" value="Genomic_DNA"/>
</dbReference>
<evidence type="ECO:0000256" key="1">
    <source>
        <dbReference type="SAM" id="MobiDB-lite"/>
    </source>
</evidence>